<protein>
    <submittedName>
        <fullName evidence="2">Uncharacterized protein</fullName>
    </submittedName>
</protein>
<feature type="signal peptide" evidence="1">
    <location>
        <begin position="1"/>
        <end position="20"/>
    </location>
</feature>
<sequence length="267" mass="29766">MRAIVAALVAFLAAAAPALAHDSLAPAGADHNWLPDEEWVHRHWVPFDERALESALRLRPGQLEAYLYNDHHTVAALARARGMELDPLVARLAPSSPLLRERTVRVLTQGHLAQHLFFHVFHGLDLHPHAEDVFGMPADAYRALREEGASYAEIAREGDVPVARLRAHARKMLAADRRDGVARGEAVAASSARVQARALRRLDCWLTRPAPALDPGNPYGKNRFLHGSHAAGWPGTAAERRADDRRVERFRRGLMRACWPHPKAWKE</sequence>
<dbReference type="RefSeq" id="WP_202952268.1">
    <property type="nucleotide sequence ID" value="NZ_JAPCID010000005.1"/>
</dbReference>
<proteinExistence type="predicted"/>
<evidence type="ECO:0000313" key="2">
    <source>
        <dbReference type="EMBL" id="MDA0136664.1"/>
    </source>
</evidence>
<comment type="caution">
    <text evidence="2">The sequence shown here is derived from an EMBL/GenBank/DDBJ whole genome shotgun (WGS) entry which is preliminary data.</text>
</comment>
<dbReference type="Proteomes" id="UP001147700">
    <property type="component" value="Unassembled WGS sequence"/>
</dbReference>
<reference evidence="2" key="1">
    <citation type="submission" date="2022-10" db="EMBL/GenBank/DDBJ databases">
        <title>The WGS of Solirubrobacter sp. CPCC 204708.</title>
        <authorList>
            <person name="Jiang Z."/>
        </authorList>
    </citation>
    <scope>NUCLEOTIDE SEQUENCE</scope>
    <source>
        <strain evidence="2">CPCC 204708</strain>
    </source>
</reference>
<gene>
    <name evidence="2" type="ORF">OJ962_04085</name>
</gene>
<feature type="chain" id="PRO_5045957645" evidence="1">
    <location>
        <begin position="21"/>
        <end position="267"/>
    </location>
</feature>
<organism evidence="2 3">
    <name type="scientific">Solirubrobacter deserti</name>
    <dbReference type="NCBI Taxonomy" id="2282478"/>
    <lineage>
        <taxon>Bacteria</taxon>
        <taxon>Bacillati</taxon>
        <taxon>Actinomycetota</taxon>
        <taxon>Thermoleophilia</taxon>
        <taxon>Solirubrobacterales</taxon>
        <taxon>Solirubrobacteraceae</taxon>
        <taxon>Solirubrobacter</taxon>
    </lineage>
</organism>
<keyword evidence="3" id="KW-1185">Reference proteome</keyword>
<evidence type="ECO:0000313" key="3">
    <source>
        <dbReference type="Proteomes" id="UP001147700"/>
    </source>
</evidence>
<keyword evidence="1" id="KW-0732">Signal</keyword>
<dbReference type="EMBL" id="JAPCID010000005">
    <property type="protein sequence ID" value="MDA0136664.1"/>
    <property type="molecule type" value="Genomic_DNA"/>
</dbReference>
<accession>A0ABT4RDP8</accession>
<evidence type="ECO:0000256" key="1">
    <source>
        <dbReference type="SAM" id="SignalP"/>
    </source>
</evidence>
<name>A0ABT4RDP8_9ACTN</name>